<dbReference type="InterPro" id="IPR027303">
    <property type="entry name" value="Gln_synth_gly_rich_site"/>
</dbReference>
<dbReference type="GO" id="GO:0004356">
    <property type="term" value="F:glutamine synthetase activity"/>
    <property type="evidence" value="ECO:0007669"/>
    <property type="project" value="UniProtKB-EC"/>
</dbReference>
<dbReference type="InterPro" id="IPR014746">
    <property type="entry name" value="Gln_synth/guanido_kin_cat_dom"/>
</dbReference>
<keyword evidence="5" id="KW-0436">Ligase</keyword>
<dbReference type="PANTHER" id="PTHR20852">
    <property type="entry name" value="GLUTAMINE SYNTHETASE"/>
    <property type="match status" value="1"/>
</dbReference>
<evidence type="ECO:0000256" key="9">
    <source>
        <dbReference type="RuleBase" id="RU000384"/>
    </source>
</evidence>
<evidence type="ECO:0000313" key="13">
    <source>
        <dbReference type="Proteomes" id="UP000013827"/>
    </source>
</evidence>
<dbReference type="Pfam" id="PF00120">
    <property type="entry name" value="Gln-synt_C"/>
    <property type="match status" value="1"/>
</dbReference>
<reference evidence="13" key="1">
    <citation type="journal article" date="2013" name="Nature">
        <title>Pan genome of the phytoplankton Emiliania underpins its global distribution.</title>
        <authorList>
            <person name="Read B.A."/>
            <person name="Kegel J."/>
            <person name="Klute M.J."/>
            <person name="Kuo A."/>
            <person name="Lefebvre S.C."/>
            <person name="Maumus F."/>
            <person name="Mayer C."/>
            <person name="Miller J."/>
            <person name="Monier A."/>
            <person name="Salamov A."/>
            <person name="Young J."/>
            <person name="Aguilar M."/>
            <person name="Claverie J.M."/>
            <person name="Frickenhaus S."/>
            <person name="Gonzalez K."/>
            <person name="Herman E.K."/>
            <person name="Lin Y.C."/>
            <person name="Napier J."/>
            <person name="Ogata H."/>
            <person name="Sarno A.F."/>
            <person name="Shmutz J."/>
            <person name="Schroeder D."/>
            <person name="de Vargas C."/>
            <person name="Verret F."/>
            <person name="von Dassow P."/>
            <person name="Valentin K."/>
            <person name="Van de Peer Y."/>
            <person name="Wheeler G."/>
            <person name="Dacks J.B."/>
            <person name="Delwiche C.F."/>
            <person name="Dyhrman S.T."/>
            <person name="Glockner G."/>
            <person name="John U."/>
            <person name="Richards T."/>
            <person name="Worden A.Z."/>
            <person name="Zhang X."/>
            <person name="Grigoriev I.V."/>
            <person name="Allen A.E."/>
            <person name="Bidle K."/>
            <person name="Borodovsky M."/>
            <person name="Bowler C."/>
            <person name="Brownlee C."/>
            <person name="Cock J.M."/>
            <person name="Elias M."/>
            <person name="Gladyshev V.N."/>
            <person name="Groth M."/>
            <person name="Guda C."/>
            <person name="Hadaegh A."/>
            <person name="Iglesias-Rodriguez M.D."/>
            <person name="Jenkins J."/>
            <person name="Jones B.M."/>
            <person name="Lawson T."/>
            <person name="Leese F."/>
            <person name="Lindquist E."/>
            <person name="Lobanov A."/>
            <person name="Lomsadze A."/>
            <person name="Malik S.B."/>
            <person name="Marsh M.E."/>
            <person name="Mackinder L."/>
            <person name="Mock T."/>
            <person name="Mueller-Roeber B."/>
            <person name="Pagarete A."/>
            <person name="Parker M."/>
            <person name="Probert I."/>
            <person name="Quesneville H."/>
            <person name="Raines C."/>
            <person name="Rensing S.A."/>
            <person name="Riano-Pachon D.M."/>
            <person name="Richier S."/>
            <person name="Rokitta S."/>
            <person name="Shiraiwa Y."/>
            <person name="Soanes D.M."/>
            <person name="van der Giezen M."/>
            <person name="Wahlund T.M."/>
            <person name="Williams B."/>
            <person name="Wilson W."/>
            <person name="Wolfe G."/>
            <person name="Wurch L.L."/>
        </authorList>
    </citation>
    <scope>NUCLEOTIDE SEQUENCE</scope>
</reference>
<dbReference type="GO" id="GO:0006542">
    <property type="term" value="P:glutamine biosynthetic process"/>
    <property type="evidence" value="ECO:0007669"/>
    <property type="project" value="TreeGrafter"/>
</dbReference>
<evidence type="ECO:0000256" key="8">
    <source>
        <dbReference type="PROSITE-ProRule" id="PRU01331"/>
    </source>
</evidence>
<dbReference type="RefSeq" id="XP_005772286.1">
    <property type="nucleotide sequence ID" value="XM_005772229.1"/>
</dbReference>
<protein>
    <recommendedName>
        <fullName evidence="3">glutamine synthetase</fullName>
        <ecNumber evidence="3">6.3.1.2</ecNumber>
    </recommendedName>
</protein>
<accession>A0A0D3J8M2</accession>
<dbReference type="eggNOG" id="KOG0683">
    <property type="taxonomic scope" value="Eukaryota"/>
</dbReference>
<dbReference type="PROSITE" id="PS51987">
    <property type="entry name" value="GS_CATALYTIC"/>
    <property type="match status" value="1"/>
</dbReference>
<organism evidence="12 13">
    <name type="scientific">Emiliania huxleyi (strain CCMP1516)</name>
    <dbReference type="NCBI Taxonomy" id="280463"/>
    <lineage>
        <taxon>Eukaryota</taxon>
        <taxon>Haptista</taxon>
        <taxon>Haptophyta</taxon>
        <taxon>Prymnesiophyceae</taxon>
        <taxon>Isochrysidales</taxon>
        <taxon>Noelaerhabdaceae</taxon>
        <taxon>Emiliania</taxon>
    </lineage>
</organism>
<dbReference type="EnsemblProtists" id="EOD19857">
    <property type="protein sequence ID" value="EOD19857"/>
    <property type="gene ID" value="EMIHUDRAFT_470023"/>
</dbReference>
<dbReference type="GeneID" id="17265402"/>
<name>A0A0D3J8M2_EMIH1</name>
<evidence type="ECO:0000256" key="7">
    <source>
        <dbReference type="ARBA" id="ARBA00022840"/>
    </source>
</evidence>
<evidence type="ECO:0000256" key="5">
    <source>
        <dbReference type="ARBA" id="ARBA00022598"/>
    </source>
</evidence>
<dbReference type="Proteomes" id="UP000013827">
    <property type="component" value="Unassembled WGS sequence"/>
</dbReference>
<dbReference type="InterPro" id="IPR008146">
    <property type="entry name" value="Gln_synth_cat_dom"/>
</dbReference>
<dbReference type="PROSITE" id="PS00181">
    <property type="entry name" value="GLNA_ATP"/>
    <property type="match status" value="1"/>
</dbReference>
<proteinExistence type="inferred from homology"/>
<feature type="domain" description="GS catalytic" evidence="11">
    <location>
        <begin position="15"/>
        <end position="283"/>
    </location>
</feature>
<dbReference type="OMA" id="QIMYVWI"/>
<reference evidence="12" key="2">
    <citation type="submission" date="2024-10" db="UniProtKB">
        <authorList>
            <consortium name="EnsemblProtists"/>
        </authorList>
    </citation>
    <scope>IDENTIFICATION</scope>
</reference>
<evidence type="ECO:0000256" key="6">
    <source>
        <dbReference type="ARBA" id="ARBA00022741"/>
    </source>
</evidence>
<dbReference type="AlphaFoldDB" id="A0A0D3J8M2"/>
<dbReference type="GO" id="GO:0005524">
    <property type="term" value="F:ATP binding"/>
    <property type="evidence" value="ECO:0007669"/>
    <property type="project" value="UniProtKB-KW"/>
</dbReference>
<evidence type="ECO:0000313" key="12">
    <source>
        <dbReference type="EnsemblProtists" id="EOD19857"/>
    </source>
</evidence>
<evidence type="ECO:0000259" key="11">
    <source>
        <dbReference type="PROSITE" id="PS51987"/>
    </source>
</evidence>
<dbReference type="InterPro" id="IPR050292">
    <property type="entry name" value="Glutamine_Synthetase"/>
</dbReference>
<dbReference type="SMART" id="SM01230">
    <property type="entry name" value="Gln-synt_C"/>
    <property type="match status" value="1"/>
</dbReference>
<evidence type="ECO:0000256" key="4">
    <source>
        <dbReference type="ARBA" id="ARBA00022490"/>
    </source>
</evidence>
<comment type="similarity">
    <text evidence="2 8 9">Belongs to the glutamine synthetase family.</text>
</comment>
<evidence type="ECO:0000256" key="3">
    <source>
        <dbReference type="ARBA" id="ARBA00012937"/>
    </source>
</evidence>
<dbReference type="GO" id="GO:0005737">
    <property type="term" value="C:cytoplasm"/>
    <property type="evidence" value="ECO:0007669"/>
    <property type="project" value="UniProtKB-SubCell"/>
</dbReference>
<dbReference type="Gene3D" id="3.30.590.10">
    <property type="entry name" value="Glutamine synthetase/guanido kinase, catalytic domain"/>
    <property type="match status" value="1"/>
</dbReference>
<dbReference type="PaxDb" id="2903-EOD19857"/>
<dbReference type="KEGG" id="ehx:EMIHUDRAFT_470023"/>
<feature type="region of interest" description="Disordered" evidence="10">
    <location>
        <begin position="36"/>
        <end position="92"/>
    </location>
</feature>
<keyword evidence="13" id="KW-1185">Reference proteome</keyword>
<dbReference type="PANTHER" id="PTHR20852:SF57">
    <property type="entry name" value="GLUTAMINE SYNTHETASE 2 CYTOPLASMIC"/>
    <property type="match status" value="1"/>
</dbReference>
<keyword evidence="6" id="KW-0547">Nucleotide-binding</keyword>
<dbReference type="EC" id="6.3.1.2" evidence="3"/>
<evidence type="ECO:0000256" key="10">
    <source>
        <dbReference type="SAM" id="MobiDB-lite"/>
    </source>
</evidence>
<dbReference type="SUPFAM" id="SSF55931">
    <property type="entry name" value="Glutamine synthetase/guanido kinase"/>
    <property type="match status" value="1"/>
</dbReference>
<dbReference type="HOGENOM" id="CLU_984944_0_0_1"/>
<keyword evidence="7" id="KW-0067">ATP-binding</keyword>
<evidence type="ECO:0000256" key="2">
    <source>
        <dbReference type="ARBA" id="ARBA00009897"/>
    </source>
</evidence>
<keyword evidence="4" id="KW-0963">Cytoplasm</keyword>
<evidence type="ECO:0000256" key="1">
    <source>
        <dbReference type="ARBA" id="ARBA00004496"/>
    </source>
</evidence>
<sequence length="283" mass="30802">MLLRLRERFRCWAGFRVVLTRKGIDAMCKAYKKGRRKMRDAGEDEAETSADESRADPGTGEPEQTASAAEGTLGRGTRRAATSTDYGGPSPDDAGQKTACLYAGINISGINGEVMPGQWEYQVGPCTGIASGDQLLASRYLLIRVCEQYGVVVSFDPKPIPGDWNGAGCHTNVSTKAMRAEGGYDAILKAMERLGAPGKQEEHIAAYDPSGGLDNQRRLTGAHETASYKEFSWGVANRGCSVRIPRMTEKEKKGYFEDRRPASNMDPYIVTGKIMETTVLPDC</sequence>
<dbReference type="STRING" id="2903.R1CBX4"/>
<comment type="subcellular location">
    <subcellularLocation>
        <location evidence="1">Cytoplasm</location>
    </subcellularLocation>
</comment>
<dbReference type="FunFam" id="3.30.590.10:FF:000011">
    <property type="entry name" value="Glutamine synthetase"/>
    <property type="match status" value="1"/>
</dbReference>